<protein>
    <submittedName>
        <fullName evidence="1">Uncharacterized protein</fullName>
    </submittedName>
</protein>
<reference evidence="1" key="1">
    <citation type="journal article" date="2020" name="mSystems">
        <title>Genome- and Community-Level Interaction Insights into Carbon Utilization and Element Cycling Functions of Hydrothermarchaeota in Hydrothermal Sediment.</title>
        <authorList>
            <person name="Zhou Z."/>
            <person name="Liu Y."/>
            <person name="Xu W."/>
            <person name="Pan J."/>
            <person name="Luo Z.H."/>
            <person name="Li M."/>
        </authorList>
    </citation>
    <scope>NUCLEOTIDE SEQUENCE [LARGE SCALE GENOMIC DNA]</scope>
    <source>
        <strain evidence="1">SpSt-855</strain>
    </source>
</reference>
<accession>A0A7V4XSY7</accession>
<name>A0A7V4XSY7_9BACT</name>
<dbReference type="AlphaFoldDB" id="A0A7V4XSY7"/>
<sequence>MPSNRQFAHRPLRSGMHESICLRCFRTVGVAGPVDSLSAQEAEHICSTEDLIALHGRIEPQKATSPQKGEESA</sequence>
<proteinExistence type="predicted"/>
<organism evidence="1">
    <name type="scientific">Acidobacterium capsulatum</name>
    <dbReference type="NCBI Taxonomy" id="33075"/>
    <lineage>
        <taxon>Bacteria</taxon>
        <taxon>Pseudomonadati</taxon>
        <taxon>Acidobacteriota</taxon>
        <taxon>Terriglobia</taxon>
        <taxon>Terriglobales</taxon>
        <taxon>Acidobacteriaceae</taxon>
        <taxon>Acidobacterium</taxon>
    </lineage>
</organism>
<dbReference type="EMBL" id="DTKL01000048">
    <property type="protein sequence ID" value="HGY94598.1"/>
    <property type="molecule type" value="Genomic_DNA"/>
</dbReference>
<gene>
    <name evidence="1" type="ORF">ENW50_07955</name>
</gene>
<evidence type="ECO:0000313" key="1">
    <source>
        <dbReference type="EMBL" id="HGY94598.1"/>
    </source>
</evidence>
<comment type="caution">
    <text evidence="1">The sequence shown here is derived from an EMBL/GenBank/DDBJ whole genome shotgun (WGS) entry which is preliminary data.</text>
</comment>